<dbReference type="NCBIfam" id="TIGR02568">
    <property type="entry name" value="LcrE"/>
    <property type="match status" value="1"/>
</dbReference>
<dbReference type="SUPFAM" id="SSF140591">
    <property type="entry name" value="Type III secretion system domain"/>
    <property type="match status" value="1"/>
</dbReference>
<dbReference type="GO" id="GO:0009986">
    <property type="term" value="C:cell surface"/>
    <property type="evidence" value="ECO:0007669"/>
    <property type="project" value="InterPro"/>
</dbReference>
<dbReference type="InterPro" id="IPR010812">
    <property type="entry name" value="HrpJ-like"/>
</dbReference>
<dbReference type="GO" id="GO:0019867">
    <property type="term" value="C:outer membrane"/>
    <property type="evidence" value="ECO:0007669"/>
    <property type="project" value="InterPro"/>
</dbReference>
<dbReference type="EMBL" id="LT629800">
    <property type="protein sequence ID" value="SDV12794.1"/>
    <property type="molecule type" value="Genomic_DNA"/>
</dbReference>
<keyword evidence="5" id="KW-1185">Reference proteome</keyword>
<dbReference type="OrthoDB" id="5863785at2"/>
<evidence type="ECO:0000313" key="5">
    <source>
        <dbReference type="Proteomes" id="UP000199620"/>
    </source>
</evidence>
<proteinExistence type="predicted"/>
<feature type="domain" description="Hypersensitivity response secretion-like HrpJ" evidence="2">
    <location>
        <begin position="43"/>
        <end position="200"/>
    </location>
</feature>
<dbReference type="Pfam" id="PF07201">
    <property type="entry name" value="HrpJ"/>
    <property type="match status" value="1"/>
</dbReference>
<evidence type="ECO:0000256" key="1">
    <source>
        <dbReference type="SAM" id="MobiDB-lite"/>
    </source>
</evidence>
<evidence type="ECO:0000313" key="4">
    <source>
        <dbReference type="EMBL" id="SDV12794.1"/>
    </source>
</evidence>
<organism evidence="3 6">
    <name type="scientific">Pseudomonas brenneri</name>
    <dbReference type="NCBI Taxonomy" id="129817"/>
    <lineage>
        <taxon>Bacteria</taxon>
        <taxon>Pseudomonadati</taxon>
        <taxon>Pseudomonadota</taxon>
        <taxon>Gammaproteobacteria</taxon>
        <taxon>Pseudomonadales</taxon>
        <taxon>Pseudomonadaceae</taxon>
        <taxon>Pseudomonas</taxon>
    </lineage>
</organism>
<dbReference type="RefSeq" id="WP_065944319.1">
    <property type="nucleotide sequence ID" value="NZ_BMNU01000013.1"/>
</dbReference>
<dbReference type="InterPro" id="IPR013401">
    <property type="entry name" value="T3SS_LcrE"/>
</dbReference>
<evidence type="ECO:0000313" key="6">
    <source>
        <dbReference type="Proteomes" id="UP000325296"/>
    </source>
</evidence>
<dbReference type="GO" id="GO:0050709">
    <property type="term" value="P:negative regulation of protein secretion"/>
    <property type="evidence" value="ECO:0007669"/>
    <property type="project" value="InterPro"/>
</dbReference>
<feature type="region of interest" description="Disordered" evidence="1">
    <location>
        <begin position="1"/>
        <end position="31"/>
    </location>
</feature>
<dbReference type="Proteomes" id="UP000199620">
    <property type="component" value="Chromosome I"/>
</dbReference>
<reference evidence="4 5" key="1">
    <citation type="submission" date="2016-10" db="EMBL/GenBank/DDBJ databases">
        <authorList>
            <person name="Varghese N."/>
            <person name="Submissions S."/>
        </authorList>
    </citation>
    <scope>NUCLEOTIDE SEQUENCE [LARGE SCALE GENOMIC DNA]</scope>
    <source>
        <strain evidence="4 5">BS2771</strain>
    </source>
</reference>
<name>A0A5B2UL25_9PSED</name>
<dbReference type="Gene3D" id="1.10.150.630">
    <property type="match status" value="1"/>
</dbReference>
<accession>A0A5B2UL25</accession>
<dbReference type="Proteomes" id="UP000325296">
    <property type="component" value="Unassembled WGS sequence"/>
</dbReference>
<dbReference type="GO" id="GO:0030254">
    <property type="term" value="P:protein secretion by the type III secretion system"/>
    <property type="evidence" value="ECO:0007669"/>
    <property type="project" value="InterPro"/>
</dbReference>
<reference evidence="3 6" key="2">
    <citation type="submission" date="2019-09" db="EMBL/GenBank/DDBJ databases">
        <title>Draft genome sequence of Pseudomonas brenneri CCUG 51514(T).</title>
        <authorList>
            <person name="Tunovic T."/>
            <person name="Pineiro-Iglesias B."/>
            <person name="Unosson C."/>
            <person name="Inganas E."/>
            <person name="Ohlen M."/>
            <person name="Cardew S."/>
            <person name="Jensie-Markopoulos S."/>
            <person name="Salva-Serra F."/>
            <person name="Jaen-Luchoro D."/>
            <person name="Svensson-Stadler L."/>
            <person name="Chun J."/>
            <person name="Moore E."/>
        </authorList>
    </citation>
    <scope>NUCLEOTIDE SEQUENCE [LARGE SCALE GENOMIC DNA]</scope>
    <source>
        <strain evidence="3 6">CCUG 51514</strain>
    </source>
</reference>
<evidence type="ECO:0000259" key="2">
    <source>
        <dbReference type="Pfam" id="PF07201"/>
    </source>
</evidence>
<evidence type="ECO:0000313" key="3">
    <source>
        <dbReference type="EMBL" id="KAA2226807.1"/>
    </source>
</evidence>
<gene>
    <name evidence="3" type="ORF">F1720_24065</name>
    <name evidence="4" type="ORF">SAMN04490181_5500</name>
</gene>
<dbReference type="AlphaFoldDB" id="A0A5B2UL25"/>
<dbReference type="EMBL" id="VUOL01000018">
    <property type="protein sequence ID" value="KAA2226807.1"/>
    <property type="molecule type" value="Genomic_DNA"/>
</dbReference>
<protein>
    <submittedName>
        <fullName evidence="4">Type III secretion protein W</fullName>
    </submittedName>
    <submittedName>
        <fullName evidence="3">YopN family type III secretion system gatekeeper subunit</fullName>
    </submittedName>
</protein>
<sequence length="363" mass="39426">MKVDPNLDVQTPAPLNQPAPARIESGPATQISPPVADDLSALFTQEVELNTRALGQRQLGLRTPPAEQLTQLYEQLGHPAQAKMATIARNVRVQLLLGAGVGKMMDITGNDPARAYVVLKHVALQSDAEGRTAEATLARSSLADLEAHYKPQIQAGLNTALALQAGSDDPHLRQAVRSMYYTSVVTTQSLATLMQSLLGLFGEGDFASGLKLIRRALADDIAAQTSSVDRGQLRTLLLGLNDCSRLSGVLSRCKELIGQSLLLYPELHLDPVGLLQRLLGYAASGLTPHEVKHLARDLGGDEQAHQLSSLSAFFPELKALPLAWWSDARRREEALNSYKQVLFEYATQERGSRHTHTWPGIKA</sequence>